<evidence type="ECO:0000313" key="3">
    <source>
        <dbReference type="Proteomes" id="UP000784294"/>
    </source>
</evidence>
<accession>A0A3S4ZU86</accession>
<dbReference type="Proteomes" id="UP000784294">
    <property type="component" value="Unassembled WGS sequence"/>
</dbReference>
<dbReference type="AlphaFoldDB" id="A0A3S4ZU86"/>
<sequence>MRGRSGRPDVVPRPLTRCPADIVSRQLGCYASADKRKLTKQTKETNQVDEADGQKKRQCRLPQQRCASRADQYDRVSPYPTASRRPKKGVQPRQRHMHFRSAYGLRHHVSFTQCVRTVEA</sequence>
<organism evidence="2 3">
    <name type="scientific">Protopolystoma xenopodis</name>
    <dbReference type="NCBI Taxonomy" id="117903"/>
    <lineage>
        <taxon>Eukaryota</taxon>
        <taxon>Metazoa</taxon>
        <taxon>Spiralia</taxon>
        <taxon>Lophotrochozoa</taxon>
        <taxon>Platyhelminthes</taxon>
        <taxon>Monogenea</taxon>
        <taxon>Polyopisthocotylea</taxon>
        <taxon>Polystomatidea</taxon>
        <taxon>Polystomatidae</taxon>
        <taxon>Protopolystoma</taxon>
    </lineage>
</organism>
<name>A0A3S4ZU86_9PLAT</name>
<keyword evidence="3" id="KW-1185">Reference proteome</keyword>
<evidence type="ECO:0000256" key="1">
    <source>
        <dbReference type="SAM" id="MobiDB-lite"/>
    </source>
</evidence>
<feature type="region of interest" description="Disordered" evidence="1">
    <location>
        <begin position="35"/>
        <end position="96"/>
    </location>
</feature>
<evidence type="ECO:0000313" key="2">
    <source>
        <dbReference type="EMBL" id="VEL07286.1"/>
    </source>
</evidence>
<proteinExistence type="predicted"/>
<protein>
    <submittedName>
        <fullName evidence="2">Uncharacterized protein</fullName>
    </submittedName>
</protein>
<reference evidence="2" key="1">
    <citation type="submission" date="2018-11" db="EMBL/GenBank/DDBJ databases">
        <authorList>
            <consortium name="Pathogen Informatics"/>
        </authorList>
    </citation>
    <scope>NUCLEOTIDE SEQUENCE</scope>
</reference>
<feature type="compositionally biased region" description="Basic residues" evidence="1">
    <location>
        <begin position="84"/>
        <end position="96"/>
    </location>
</feature>
<dbReference type="EMBL" id="CAAALY010001413">
    <property type="protein sequence ID" value="VEL07286.1"/>
    <property type="molecule type" value="Genomic_DNA"/>
</dbReference>
<comment type="caution">
    <text evidence="2">The sequence shown here is derived from an EMBL/GenBank/DDBJ whole genome shotgun (WGS) entry which is preliminary data.</text>
</comment>
<gene>
    <name evidence="2" type="ORF">PXEA_LOCUS726</name>
</gene>